<dbReference type="AlphaFoldDB" id="A0AAE0VR99"/>
<dbReference type="Pfam" id="PF08239">
    <property type="entry name" value="SH3_3"/>
    <property type="match status" value="1"/>
</dbReference>
<evidence type="ECO:0000259" key="2">
    <source>
        <dbReference type="Pfam" id="PF08239"/>
    </source>
</evidence>
<keyword evidence="4" id="KW-1185">Reference proteome</keyword>
<evidence type="ECO:0000313" key="3">
    <source>
        <dbReference type="EMBL" id="KAK3587683.1"/>
    </source>
</evidence>
<dbReference type="Proteomes" id="UP001195483">
    <property type="component" value="Unassembled WGS sequence"/>
</dbReference>
<comment type="caution">
    <text evidence="3">The sequence shown here is derived from an EMBL/GenBank/DDBJ whole genome shotgun (WGS) entry which is preliminary data.</text>
</comment>
<name>A0AAE0VR99_9BIVA</name>
<organism evidence="3 4">
    <name type="scientific">Potamilus streckersoni</name>
    <dbReference type="NCBI Taxonomy" id="2493646"/>
    <lineage>
        <taxon>Eukaryota</taxon>
        <taxon>Metazoa</taxon>
        <taxon>Spiralia</taxon>
        <taxon>Lophotrochozoa</taxon>
        <taxon>Mollusca</taxon>
        <taxon>Bivalvia</taxon>
        <taxon>Autobranchia</taxon>
        <taxon>Heteroconchia</taxon>
        <taxon>Palaeoheterodonta</taxon>
        <taxon>Unionida</taxon>
        <taxon>Unionoidea</taxon>
        <taxon>Unionidae</taxon>
        <taxon>Ambleminae</taxon>
        <taxon>Lampsilini</taxon>
        <taxon>Potamilus</taxon>
    </lineage>
</organism>
<reference evidence="3" key="2">
    <citation type="journal article" date="2021" name="Genome Biol. Evol.">
        <title>Developing a high-quality reference genome for a parasitic bivalve with doubly uniparental inheritance (Bivalvia: Unionida).</title>
        <authorList>
            <person name="Smith C.H."/>
        </authorList>
    </citation>
    <scope>NUCLEOTIDE SEQUENCE</scope>
    <source>
        <strain evidence="3">CHS0354</strain>
        <tissue evidence="3">Mantle</tissue>
    </source>
</reference>
<protein>
    <recommendedName>
        <fullName evidence="2">SH3b domain-containing protein</fullName>
    </recommendedName>
</protein>
<dbReference type="EMBL" id="JAEAOA010002355">
    <property type="protein sequence ID" value="KAK3587683.1"/>
    <property type="molecule type" value="Genomic_DNA"/>
</dbReference>
<evidence type="ECO:0000313" key="4">
    <source>
        <dbReference type="Proteomes" id="UP001195483"/>
    </source>
</evidence>
<reference evidence="3" key="3">
    <citation type="submission" date="2023-05" db="EMBL/GenBank/DDBJ databases">
        <authorList>
            <person name="Smith C.H."/>
        </authorList>
    </citation>
    <scope>NUCLEOTIDE SEQUENCE</scope>
    <source>
        <strain evidence="3">CHS0354</strain>
        <tissue evidence="3">Mantle</tissue>
    </source>
</reference>
<reference evidence="3" key="1">
    <citation type="journal article" date="2021" name="Genome Biol. Evol.">
        <title>A High-Quality Reference Genome for a Parasitic Bivalve with Doubly Uniparental Inheritance (Bivalvia: Unionida).</title>
        <authorList>
            <person name="Smith C.H."/>
        </authorList>
    </citation>
    <scope>NUCLEOTIDE SEQUENCE</scope>
    <source>
        <strain evidence="3">CHS0354</strain>
    </source>
</reference>
<evidence type="ECO:0000256" key="1">
    <source>
        <dbReference type="SAM" id="SignalP"/>
    </source>
</evidence>
<dbReference type="Gene3D" id="2.30.30.40">
    <property type="entry name" value="SH3 Domains"/>
    <property type="match status" value="1"/>
</dbReference>
<feature type="signal peptide" evidence="1">
    <location>
        <begin position="1"/>
        <end position="17"/>
    </location>
</feature>
<gene>
    <name evidence="3" type="ORF">CHS0354_042467</name>
</gene>
<dbReference type="InterPro" id="IPR003646">
    <property type="entry name" value="SH3-like_bac-type"/>
</dbReference>
<feature type="domain" description="SH3b" evidence="2">
    <location>
        <begin position="35"/>
        <end position="91"/>
    </location>
</feature>
<proteinExistence type="predicted"/>
<accession>A0AAE0VR99</accession>
<sequence>MKFLVICVVALATKAMANITGQHPATGSCLCVSGSAVNARENHSTQSAVVATLNNGDCFKFNGGILTAEGYTWFQLQNVNGHNAWVVGNYLNTADASKCTASASTGTGSCGAAVKDLACKILALHNSHQISLWAQHPSGVPDNAYALNNIRDTCNGHMASRSHYTCPECRSPGAPGGQVCLSETLLRYIYDLGTHGQLHVNEIAGACHHCPSDHYLGRAVDLHNDARSSEYISKCRAVGGTPLDEGNHIHCSVHS</sequence>
<dbReference type="PROSITE" id="PS51257">
    <property type="entry name" value="PROKAR_LIPOPROTEIN"/>
    <property type="match status" value="1"/>
</dbReference>
<keyword evidence="1" id="KW-0732">Signal</keyword>
<feature type="chain" id="PRO_5041959656" description="SH3b domain-containing protein" evidence="1">
    <location>
        <begin position="18"/>
        <end position="255"/>
    </location>
</feature>